<sequence>MRCSQDRGDQLDSESVIDVGAPCSFLVPQGSRSFGSHDASSVVVSGRGRAGPASEGPFNSTMVEGGVPLHRMPTPVMSTGSRPLKTVVPEADNGTAVEPPPLPPAPPTPTGVIPPCPLGLHRQMVLREMRRHGVMFSWQLPR</sequence>
<reference evidence="1" key="1">
    <citation type="submission" date="2020-05" db="EMBL/GenBank/DDBJ databases">
        <title>Large-scale comparative analyses of tick genomes elucidate their genetic diversity and vector capacities.</title>
        <authorList>
            <person name="Jia N."/>
            <person name="Wang J."/>
            <person name="Shi W."/>
            <person name="Du L."/>
            <person name="Sun Y."/>
            <person name="Zhan W."/>
            <person name="Jiang J."/>
            <person name="Wang Q."/>
            <person name="Zhang B."/>
            <person name="Ji P."/>
            <person name="Sakyi L.B."/>
            <person name="Cui X."/>
            <person name="Yuan T."/>
            <person name="Jiang B."/>
            <person name="Yang W."/>
            <person name="Lam T.T.-Y."/>
            <person name="Chang Q."/>
            <person name="Ding S."/>
            <person name="Wang X."/>
            <person name="Zhu J."/>
            <person name="Ruan X."/>
            <person name="Zhao L."/>
            <person name="Wei J."/>
            <person name="Que T."/>
            <person name="Du C."/>
            <person name="Cheng J."/>
            <person name="Dai P."/>
            <person name="Han X."/>
            <person name="Huang E."/>
            <person name="Gao Y."/>
            <person name="Liu J."/>
            <person name="Shao H."/>
            <person name="Ye R."/>
            <person name="Li L."/>
            <person name="Wei W."/>
            <person name="Wang X."/>
            <person name="Wang C."/>
            <person name="Yang T."/>
            <person name="Huo Q."/>
            <person name="Li W."/>
            <person name="Guo W."/>
            <person name="Chen H."/>
            <person name="Zhou L."/>
            <person name="Ni X."/>
            <person name="Tian J."/>
            <person name="Zhou Y."/>
            <person name="Sheng Y."/>
            <person name="Liu T."/>
            <person name="Pan Y."/>
            <person name="Xia L."/>
            <person name="Li J."/>
            <person name="Zhao F."/>
            <person name="Cao W."/>
        </authorList>
    </citation>
    <scope>NUCLEOTIDE SEQUENCE</scope>
    <source>
        <strain evidence="1">Hyas-2018</strain>
    </source>
</reference>
<protein>
    <submittedName>
        <fullName evidence="1">Uncharacterized protein</fullName>
    </submittedName>
</protein>
<evidence type="ECO:0000313" key="1">
    <source>
        <dbReference type="EMBL" id="KAH6933128.1"/>
    </source>
</evidence>
<organism evidence="1 2">
    <name type="scientific">Hyalomma asiaticum</name>
    <name type="common">Tick</name>
    <dbReference type="NCBI Taxonomy" id="266040"/>
    <lineage>
        <taxon>Eukaryota</taxon>
        <taxon>Metazoa</taxon>
        <taxon>Ecdysozoa</taxon>
        <taxon>Arthropoda</taxon>
        <taxon>Chelicerata</taxon>
        <taxon>Arachnida</taxon>
        <taxon>Acari</taxon>
        <taxon>Parasitiformes</taxon>
        <taxon>Ixodida</taxon>
        <taxon>Ixodoidea</taxon>
        <taxon>Ixodidae</taxon>
        <taxon>Hyalomminae</taxon>
        <taxon>Hyalomma</taxon>
    </lineage>
</organism>
<dbReference type="Proteomes" id="UP000821845">
    <property type="component" value="Chromosome 4"/>
</dbReference>
<dbReference type="EMBL" id="CM023484">
    <property type="protein sequence ID" value="KAH6933128.1"/>
    <property type="molecule type" value="Genomic_DNA"/>
</dbReference>
<name>A0ACB7SEG9_HYAAI</name>
<gene>
    <name evidence="1" type="ORF">HPB50_012479</name>
</gene>
<evidence type="ECO:0000313" key="2">
    <source>
        <dbReference type="Proteomes" id="UP000821845"/>
    </source>
</evidence>
<keyword evidence="2" id="KW-1185">Reference proteome</keyword>
<accession>A0ACB7SEG9</accession>
<comment type="caution">
    <text evidence="1">The sequence shown here is derived from an EMBL/GenBank/DDBJ whole genome shotgun (WGS) entry which is preliminary data.</text>
</comment>
<proteinExistence type="predicted"/>